<evidence type="ECO:0000256" key="4">
    <source>
        <dbReference type="ARBA" id="ARBA00022832"/>
    </source>
</evidence>
<evidence type="ECO:0000256" key="3">
    <source>
        <dbReference type="ARBA" id="ARBA00022723"/>
    </source>
</evidence>
<name>A0A2H9T8L0_9ZZZZ</name>
<evidence type="ECO:0000256" key="7">
    <source>
        <dbReference type="ARBA" id="ARBA00023160"/>
    </source>
</evidence>
<proteinExistence type="inferred from homology"/>
<reference evidence="10" key="1">
    <citation type="journal article" date="2017" name="Appl. Environ. Microbiol.">
        <title>Molecular characterization of an Endozoicomonas-like organism causing infection in king scallop Pecten maximus L.</title>
        <authorList>
            <person name="Cano I."/>
            <person name="van Aerle R."/>
            <person name="Ross S."/>
            <person name="Verner-Jeffreys D.W."/>
            <person name="Paley R.K."/>
            <person name="Rimmer G."/>
            <person name="Ryder D."/>
            <person name="Hooper P."/>
            <person name="Stone D."/>
            <person name="Feist S.W."/>
        </authorList>
    </citation>
    <scope>NUCLEOTIDE SEQUENCE</scope>
</reference>
<keyword evidence="3" id="KW-0479">Metal-binding</keyword>
<dbReference type="EMBL" id="NSIT01000065">
    <property type="protein sequence ID" value="PJE79498.1"/>
    <property type="molecule type" value="Genomic_DNA"/>
</dbReference>
<accession>A0A2H9T8L0</accession>
<keyword evidence="2 10" id="KW-0808">Transferase</keyword>
<organism evidence="10">
    <name type="scientific">invertebrate metagenome</name>
    <dbReference type="NCBI Taxonomy" id="1711999"/>
    <lineage>
        <taxon>unclassified sequences</taxon>
        <taxon>metagenomes</taxon>
        <taxon>organismal metagenomes</taxon>
    </lineage>
</organism>
<evidence type="ECO:0000256" key="6">
    <source>
        <dbReference type="ARBA" id="ARBA00023098"/>
    </source>
</evidence>
<sequence length="131" mass="14361">MITGIGTDVVRIKRMAAALERRGDVFARRILTANELKAFHCVARKAAFLSKRFAAKEAAAKAFGTGIGQLSFQDIEVSHNEAGRPELVLSGYARELCERNHITSTWVSISDETDIAAAFVILERDSSFTSD</sequence>
<gene>
    <name evidence="10" type="primary">acpS</name>
    <name evidence="10" type="ORF">CI610_01534</name>
</gene>
<dbReference type="Pfam" id="PF01648">
    <property type="entry name" value="ACPS"/>
    <property type="match status" value="1"/>
</dbReference>
<dbReference type="FunFam" id="3.90.470.20:FF:000001">
    <property type="entry name" value="Holo-[acyl-carrier-protein] synthase"/>
    <property type="match status" value="1"/>
</dbReference>
<comment type="caution">
    <text evidence="10">The sequence shown here is derived from an EMBL/GenBank/DDBJ whole genome shotgun (WGS) entry which is preliminary data.</text>
</comment>
<dbReference type="InterPro" id="IPR037143">
    <property type="entry name" value="4-PPantetheinyl_Trfase_dom_sf"/>
</dbReference>
<evidence type="ECO:0000256" key="8">
    <source>
        <dbReference type="ARBA" id="ARBA00050875"/>
    </source>
</evidence>
<dbReference type="SUPFAM" id="SSF56214">
    <property type="entry name" value="4'-phosphopantetheinyl transferase"/>
    <property type="match status" value="1"/>
</dbReference>
<keyword evidence="1" id="KW-0444">Lipid biosynthesis</keyword>
<comment type="catalytic activity">
    <reaction evidence="8">
        <text>apo-[ACP] + CoA = holo-[ACP] + adenosine 3',5'-bisphosphate + H(+)</text>
        <dbReference type="Rhea" id="RHEA:12068"/>
        <dbReference type="Rhea" id="RHEA-COMP:9685"/>
        <dbReference type="Rhea" id="RHEA-COMP:9690"/>
        <dbReference type="ChEBI" id="CHEBI:15378"/>
        <dbReference type="ChEBI" id="CHEBI:29999"/>
        <dbReference type="ChEBI" id="CHEBI:57287"/>
        <dbReference type="ChEBI" id="CHEBI:58343"/>
        <dbReference type="ChEBI" id="CHEBI:64479"/>
        <dbReference type="EC" id="2.7.8.7"/>
    </reaction>
</comment>
<dbReference type="HAMAP" id="MF_00101">
    <property type="entry name" value="AcpS"/>
    <property type="match status" value="1"/>
</dbReference>
<dbReference type="GO" id="GO:0008897">
    <property type="term" value="F:holo-[acyl-carrier-protein] synthase activity"/>
    <property type="evidence" value="ECO:0007669"/>
    <property type="project" value="UniProtKB-EC"/>
</dbReference>
<evidence type="ECO:0000259" key="9">
    <source>
        <dbReference type="Pfam" id="PF01648"/>
    </source>
</evidence>
<dbReference type="Gene3D" id="3.90.470.20">
    <property type="entry name" value="4'-phosphopantetheinyl transferase domain"/>
    <property type="match status" value="1"/>
</dbReference>
<dbReference type="EC" id="2.7.8.7" evidence="10"/>
<dbReference type="InterPro" id="IPR004568">
    <property type="entry name" value="Ppantetheine-prot_Trfase_dom"/>
</dbReference>
<dbReference type="NCBIfam" id="TIGR00516">
    <property type="entry name" value="acpS"/>
    <property type="match status" value="1"/>
</dbReference>
<keyword evidence="5" id="KW-0460">Magnesium</keyword>
<feature type="domain" description="4'-phosphopantetheinyl transferase" evidence="9">
    <location>
        <begin position="4"/>
        <end position="101"/>
    </location>
</feature>
<evidence type="ECO:0000313" key="10">
    <source>
        <dbReference type="EMBL" id="PJE79498.1"/>
    </source>
</evidence>
<dbReference type="InterPro" id="IPR002582">
    <property type="entry name" value="ACPS"/>
</dbReference>
<evidence type="ECO:0000256" key="5">
    <source>
        <dbReference type="ARBA" id="ARBA00022842"/>
    </source>
</evidence>
<evidence type="ECO:0000256" key="2">
    <source>
        <dbReference type="ARBA" id="ARBA00022679"/>
    </source>
</evidence>
<keyword evidence="6" id="KW-0443">Lipid metabolism</keyword>
<dbReference type="GO" id="GO:0000287">
    <property type="term" value="F:magnesium ion binding"/>
    <property type="evidence" value="ECO:0007669"/>
    <property type="project" value="InterPro"/>
</dbReference>
<keyword evidence="7" id="KW-0275">Fatty acid biosynthesis</keyword>
<dbReference type="AlphaFoldDB" id="A0A2H9T8L0"/>
<evidence type="ECO:0000256" key="1">
    <source>
        <dbReference type="ARBA" id="ARBA00022516"/>
    </source>
</evidence>
<keyword evidence="4" id="KW-0276">Fatty acid metabolism</keyword>
<protein>
    <submittedName>
        <fullName evidence="10">Holo-[acyl-carrier-protein] synthase</fullName>
        <ecNumber evidence="10">2.7.8.7</ecNumber>
    </submittedName>
</protein>
<dbReference type="InterPro" id="IPR008278">
    <property type="entry name" value="4-PPantetheinyl_Trfase_dom"/>
</dbReference>
<dbReference type="GO" id="GO:0006633">
    <property type="term" value="P:fatty acid biosynthetic process"/>
    <property type="evidence" value="ECO:0007669"/>
    <property type="project" value="UniProtKB-KW"/>
</dbReference>
<dbReference type="NCBIfam" id="TIGR00556">
    <property type="entry name" value="pantethn_trn"/>
    <property type="match status" value="1"/>
</dbReference>